<name>A0A1L9PVB6_ASPVE</name>
<dbReference type="Gene3D" id="3.40.50.720">
    <property type="entry name" value="NAD(P)-binding Rossmann-like Domain"/>
    <property type="match status" value="1"/>
</dbReference>
<dbReference type="Pfam" id="PF00106">
    <property type="entry name" value="adh_short"/>
    <property type="match status" value="1"/>
</dbReference>
<dbReference type="SUPFAM" id="SSF51735">
    <property type="entry name" value="NAD(P)-binding Rossmann-fold domains"/>
    <property type="match status" value="1"/>
</dbReference>
<dbReference type="OrthoDB" id="4539697at2759"/>
<dbReference type="VEuPathDB" id="FungiDB:ASPVEDRAFT_138758"/>
<gene>
    <name evidence="1" type="ORF">ASPVEDRAFT_138758</name>
</gene>
<evidence type="ECO:0000313" key="1">
    <source>
        <dbReference type="EMBL" id="OJJ05489.1"/>
    </source>
</evidence>
<dbReference type="RefSeq" id="XP_040671251.1">
    <property type="nucleotide sequence ID" value="XM_040807519.1"/>
</dbReference>
<dbReference type="InterPro" id="IPR036291">
    <property type="entry name" value="NAD(P)-bd_dom_sf"/>
</dbReference>
<keyword evidence="2" id="KW-1185">Reference proteome</keyword>
<proteinExistence type="predicted"/>
<organism evidence="1 2">
    <name type="scientific">Aspergillus versicolor CBS 583.65</name>
    <dbReference type="NCBI Taxonomy" id="1036611"/>
    <lineage>
        <taxon>Eukaryota</taxon>
        <taxon>Fungi</taxon>
        <taxon>Dikarya</taxon>
        <taxon>Ascomycota</taxon>
        <taxon>Pezizomycotina</taxon>
        <taxon>Eurotiomycetes</taxon>
        <taxon>Eurotiomycetidae</taxon>
        <taxon>Eurotiales</taxon>
        <taxon>Aspergillaceae</taxon>
        <taxon>Aspergillus</taxon>
        <taxon>Aspergillus subgen. Nidulantes</taxon>
    </lineage>
</organism>
<sequence>MSHPIQCFQDVVGLGALASHAIRHPLDFHHSVGPSLNELTGGLLGPSFDPERDTPDQSGKIIFVTGGNTGLGKETVLQLARHRPERIYLAARTATKAQDAITSIQEALPSPADIRHIPLDLASFASIRAAAEQFHSECDRLDTLILNAGTMGNPPSLTEEGYEIHIGTNHIGHFLLTKLLLPTLQHTLSRSPDVRVITLGSLAGNSAPSYDVITSTSGLMAHGWSTRYGASKAANALFAAELARRYPEIMSVSVHPGTVGTDLYQHSKQAGPLYNLSVALMSIFLRSPRTGALTQIWAASAPRENLVNGGYYVPIAAKGVSQYEGDYLPDLSIPRFQVMRTQDAHEYAEAFKTGRIPPWLHALYMHWRDLLQEPFKGVTIDGNVRPNLFELQDEQIPIDNIVAATTHLFSLLSNDQKQKLCYHIDSPEWRTWSNPEFLLSDKGLRLDEVNSSIRSAILAILQSTLSPEGYDKALKAMRINHFLGELVESPRVMNEFSYNFVLFGNPSTTRPWGWSFYGHHLCLNIFLYKNQIIASPWFTGAEPNEIDSGPYRGTRILHIEEALGLKLMQSLPNHLQSKAQTYTQMKDPAMPPGRWNRDDQRHLCGAYRDNRIVPNEGVPVSLFTAEQKSTLYGILEQYLLYLPAYSRALKISQVQRYESETYFSWIGGFADTDPFYFRIQSPVVLVEFDHHSGVFLTNEEPRKFHIHTLLRTPNAGDYGVALKPLIPAVEGLNGKEIVW</sequence>
<accession>A0A1L9PVB6</accession>
<dbReference type="AlphaFoldDB" id="A0A1L9PVB6"/>
<dbReference type="PRINTS" id="PR00081">
    <property type="entry name" value="GDHRDH"/>
</dbReference>
<protein>
    <submittedName>
        <fullName evidence="1">Uncharacterized protein</fullName>
    </submittedName>
</protein>
<dbReference type="InterPro" id="IPR021889">
    <property type="entry name" value="DUF3500"/>
</dbReference>
<dbReference type="STRING" id="1036611.A0A1L9PVB6"/>
<dbReference type="EMBL" id="KV878133">
    <property type="protein sequence ID" value="OJJ05489.1"/>
    <property type="molecule type" value="Genomic_DNA"/>
</dbReference>
<dbReference type="InterPro" id="IPR002347">
    <property type="entry name" value="SDR_fam"/>
</dbReference>
<dbReference type="Pfam" id="PF12006">
    <property type="entry name" value="DUF3500"/>
    <property type="match status" value="1"/>
</dbReference>
<dbReference type="GeneID" id="63723030"/>
<dbReference type="PANTHER" id="PTHR37489:SF1">
    <property type="entry name" value="DUF3500 DOMAIN-CONTAINING PROTEIN"/>
    <property type="match status" value="1"/>
</dbReference>
<evidence type="ECO:0000313" key="2">
    <source>
        <dbReference type="Proteomes" id="UP000184073"/>
    </source>
</evidence>
<dbReference type="Proteomes" id="UP000184073">
    <property type="component" value="Unassembled WGS sequence"/>
</dbReference>
<dbReference type="PANTHER" id="PTHR37489">
    <property type="entry name" value="DUF3500 DOMAIN-CONTAINING PROTEIN"/>
    <property type="match status" value="1"/>
</dbReference>
<reference evidence="2" key="1">
    <citation type="journal article" date="2017" name="Genome Biol.">
        <title>Comparative genomics reveals high biological diversity and specific adaptations in the industrially and medically important fungal genus Aspergillus.</title>
        <authorList>
            <person name="de Vries R.P."/>
            <person name="Riley R."/>
            <person name="Wiebenga A."/>
            <person name="Aguilar-Osorio G."/>
            <person name="Amillis S."/>
            <person name="Uchima C.A."/>
            <person name="Anderluh G."/>
            <person name="Asadollahi M."/>
            <person name="Askin M."/>
            <person name="Barry K."/>
            <person name="Battaglia E."/>
            <person name="Bayram O."/>
            <person name="Benocci T."/>
            <person name="Braus-Stromeyer S.A."/>
            <person name="Caldana C."/>
            <person name="Canovas D."/>
            <person name="Cerqueira G.C."/>
            <person name="Chen F."/>
            <person name="Chen W."/>
            <person name="Choi C."/>
            <person name="Clum A."/>
            <person name="Dos Santos R.A."/>
            <person name="Damasio A.R."/>
            <person name="Diallinas G."/>
            <person name="Emri T."/>
            <person name="Fekete E."/>
            <person name="Flipphi M."/>
            <person name="Freyberg S."/>
            <person name="Gallo A."/>
            <person name="Gournas C."/>
            <person name="Habgood R."/>
            <person name="Hainaut M."/>
            <person name="Harispe M.L."/>
            <person name="Henrissat B."/>
            <person name="Hilden K.S."/>
            <person name="Hope R."/>
            <person name="Hossain A."/>
            <person name="Karabika E."/>
            <person name="Karaffa L."/>
            <person name="Karanyi Z."/>
            <person name="Krasevec N."/>
            <person name="Kuo A."/>
            <person name="Kusch H."/>
            <person name="LaButti K."/>
            <person name="Lagendijk E.L."/>
            <person name="Lapidus A."/>
            <person name="Levasseur A."/>
            <person name="Lindquist E."/>
            <person name="Lipzen A."/>
            <person name="Logrieco A.F."/>
            <person name="MacCabe A."/>
            <person name="Maekelae M.R."/>
            <person name="Malavazi I."/>
            <person name="Melin P."/>
            <person name="Meyer V."/>
            <person name="Mielnichuk N."/>
            <person name="Miskei M."/>
            <person name="Molnar A.P."/>
            <person name="Mule G."/>
            <person name="Ngan C.Y."/>
            <person name="Orejas M."/>
            <person name="Orosz E."/>
            <person name="Ouedraogo J.P."/>
            <person name="Overkamp K.M."/>
            <person name="Park H.-S."/>
            <person name="Perrone G."/>
            <person name="Piumi F."/>
            <person name="Punt P.J."/>
            <person name="Ram A.F."/>
            <person name="Ramon A."/>
            <person name="Rauscher S."/>
            <person name="Record E."/>
            <person name="Riano-Pachon D.M."/>
            <person name="Robert V."/>
            <person name="Roehrig J."/>
            <person name="Ruller R."/>
            <person name="Salamov A."/>
            <person name="Salih N.S."/>
            <person name="Samson R.A."/>
            <person name="Sandor E."/>
            <person name="Sanguinetti M."/>
            <person name="Schuetze T."/>
            <person name="Sepcic K."/>
            <person name="Shelest E."/>
            <person name="Sherlock G."/>
            <person name="Sophianopoulou V."/>
            <person name="Squina F.M."/>
            <person name="Sun H."/>
            <person name="Susca A."/>
            <person name="Todd R.B."/>
            <person name="Tsang A."/>
            <person name="Unkles S.E."/>
            <person name="van de Wiele N."/>
            <person name="van Rossen-Uffink D."/>
            <person name="Oliveira J.V."/>
            <person name="Vesth T.C."/>
            <person name="Visser J."/>
            <person name="Yu J.-H."/>
            <person name="Zhou M."/>
            <person name="Andersen M.R."/>
            <person name="Archer D.B."/>
            <person name="Baker S.E."/>
            <person name="Benoit I."/>
            <person name="Brakhage A.A."/>
            <person name="Braus G.H."/>
            <person name="Fischer R."/>
            <person name="Frisvad J.C."/>
            <person name="Goldman G.H."/>
            <person name="Houbraken J."/>
            <person name="Oakley B."/>
            <person name="Pocsi I."/>
            <person name="Scazzocchio C."/>
            <person name="Seiboth B."/>
            <person name="vanKuyk P.A."/>
            <person name="Wortman J."/>
            <person name="Dyer P.S."/>
            <person name="Grigoriev I.V."/>
        </authorList>
    </citation>
    <scope>NUCLEOTIDE SEQUENCE [LARGE SCALE GENOMIC DNA]</scope>
    <source>
        <strain evidence="2">CBS 583.65</strain>
    </source>
</reference>